<dbReference type="PANTHER" id="PTHR21377">
    <property type="entry name" value="PROTEIN FAM210B, MITOCHONDRIAL"/>
    <property type="match status" value="1"/>
</dbReference>
<dbReference type="OrthoDB" id="426386at2759"/>
<dbReference type="Proteomes" id="UP000039046">
    <property type="component" value="Unassembled WGS sequence"/>
</dbReference>
<gene>
    <name evidence="2" type="ORF">VHEMI00414</name>
</gene>
<dbReference type="EMBL" id="CDHN01000001">
    <property type="protein sequence ID" value="CEJ80217.1"/>
    <property type="molecule type" value="Genomic_DNA"/>
</dbReference>
<dbReference type="GO" id="GO:0005739">
    <property type="term" value="C:mitochondrion"/>
    <property type="evidence" value="ECO:0007669"/>
    <property type="project" value="TreeGrafter"/>
</dbReference>
<evidence type="ECO:0000259" key="1">
    <source>
        <dbReference type="Pfam" id="PF06916"/>
    </source>
</evidence>
<accession>A0A0A1T1W7</accession>
<reference evidence="2 3" key="1">
    <citation type="journal article" date="2015" name="Genome Announc.">
        <title>Draft Genome Sequence and Gene Annotation of the Entomopathogenic Fungus Verticillium hemipterigenum.</title>
        <authorList>
            <person name="Horn F."/>
            <person name="Habel A."/>
            <person name="Scharf D.H."/>
            <person name="Dworschak J."/>
            <person name="Brakhage A.A."/>
            <person name="Guthke R."/>
            <person name="Hertweck C."/>
            <person name="Linde J."/>
        </authorList>
    </citation>
    <scope>NUCLEOTIDE SEQUENCE [LARGE SCALE GENOMIC DNA]</scope>
</reference>
<name>A0A0A1T1W7_9HYPO</name>
<dbReference type="HOGENOM" id="CLU_059211_0_0_1"/>
<dbReference type="Pfam" id="PF06916">
    <property type="entry name" value="FAM210A-B_dom"/>
    <property type="match status" value="1"/>
</dbReference>
<dbReference type="STRING" id="1531966.A0A0A1T1W7"/>
<dbReference type="PANTHER" id="PTHR21377:SF0">
    <property type="entry name" value="PROTEIN FAM210B, MITOCHONDRIAL"/>
    <property type="match status" value="1"/>
</dbReference>
<dbReference type="AlphaFoldDB" id="A0A0A1T1W7"/>
<proteinExistence type="predicted"/>
<protein>
    <recommendedName>
        <fullName evidence="1">DUF1279 domain-containing protein</fullName>
    </recommendedName>
</protein>
<dbReference type="InterPro" id="IPR045866">
    <property type="entry name" value="FAM210A/B-like"/>
</dbReference>
<evidence type="ECO:0000313" key="2">
    <source>
        <dbReference type="EMBL" id="CEJ80217.1"/>
    </source>
</evidence>
<keyword evidence="3" id="KW-1185">Reference proteome</keyword>
<sequence>MIRAMNGAALSSRIGRAAPIPQGAWQGAWKRLLSIKSATASSVQSVRAATVQTPWRQTLARTNLRANATSQGAYAWTTPRRGFRSTAWRRSGANNGKPVEEKLSLGARLKKLSKEYGWTAVGVYLALSALDFPFCFLFVRVVGTETIGKFEHYIVSAVKSVIPESVRTKFNELWASMKRKETEKLGNDNISDTVEMAGWGVEKAAEKNSEEASLATQLALAYAIHKSFIFIRVPLTAAILPSVVKVLRSWGWKVGKAAPRV</sequence>
<organism evidence="2 3">
    <name type="scientific">[Torrubiella] hemipterigena</name>
    <dbReference type="NCBI Taxonomy" id="1531966"/>
    <lineage>
        <taxon>Eukaryota</taxon>
        <taxon>Fungi</taxon>
        <taxon>Dikarya</taxon>
        <taxon>Ascomycota</taxon>
        <taxon>Pezizomycotina</taxon>
        <taxon>Sordariomycetes</taxon>
        <taxon>Hypocreomycetidae</taxon>
        <taxon>Hypocreales</taxon>
        <taxon>Clavicipitaceae</taxon>
        <taxon>Clavicipitaceae incertae sedis</taxon>
        <taxon>'Torrubiella' clade</taxon>
    </lineage>
</organism>
<dbReference type="InterPro" id="IPR009688">
    <property type="entry name" value="FAM210A/B-like_dom"/>
</dbReference>
<evidence type="ECO:0000313" key="3">
    <source>
        <dbReference type="Proteomes" id="UP000039046"/>
    </source>
</evidence>
<feature type="domain" description="DUF1279" evidence="1">
    <location>
        <begin position="108"/>
        <end position="241"/>
    </location>
</feature>